<dbReference type="Pfam" id="PF13230">
    <property type="entry name" value="GATase_4"/>
    <property type="match status" value="1"/>
</dbReference>
<organism evidence="4 5">
    <name type="scientific">Brachybacterium hainanense</name>
    <dbReference type="NCBI Taxonomy" id="1541174"/>
    <lineage>
        <taxon>Bacteria</taxon>
        <taxon>Bacillati</taxon>
        <taxon>Actinomycetota</taxon>
        <taxon>Actinomycetes</taxon>
        <taxon>Micrococcales</taxon>
        <taxon>Dermabacteraceae</taxon>
        <taxon>Brachybacterium</taxon>
    </lineage>
</organism>
<dbReference type="InterPro" id="IPR017932">
    <property type="entry name" value="GATase_2_dom"/>
</dbReference>
<sequence length="341" mass="36399">MCRLFALHADAPVTAEFWLLDAPYSLRAQSRFNADGTGLGHIDEEGRSHVRKRPVAAYASEAFARAAETVTARTIIAHLRLSSGTEHTARNTHPFLMDGIILAHNGVLEVTQEMRRRVARLGAARHVHGATDSEWLAALIAGETAAHAGDLHAGLVAAVRWVAAHAPVYSLNLLAARGEDLFALRLPAANELWVLERPAREDPARGRPVPAPPTSGEPRALHAPLRGTVEHRSDAFAARSADLAGTRSVVIASEPMDDDPAWRLLEVGELLSIGADGVPRSSRPFPPLAHPLSIGDLNLSAATSQMHAAQDRAHAERRARLAAARPSSALAVPAETHGIPA</sequence>
<dbReference type="PROSITE" id="PS51278">
    <property type="entry name" value="GATASE_TYPE_2"/>
    <property type="match status" value="1"/>
</dbReference>
<dbReference type="PANTHER" id="PTHR42824">
    <property type="entry name" value="GLUTAMINE AMIDOTRANSFERASE"/>
    <property type="match status" value="1"/>
</dbReference>
<keyword evidence="5" id="KW-1185">Reference proteome</keyword>
<dbReference type="PANTHER" id="PTHR42824:SF1">
    <property type="entry name" value="GLUTAMINE AMIDOTRANSFERASE YAFJ-RELATED"/>
    <property type="match status" value="1"/>
</dbReference>
<dbReference type="Proteomes" id="UP001589793">
    <property type="component" value="Unassembled WGS sequence"/>
</dbReference>
<dbReference type="CDD" id="cd01908">
    <property type="entry name" value="YafJ"/>
    <property type="match status" value="1"/>
</dbReference>
<accession>A0ABV6REV4</accession>
<proteinExistence type="predicted"/>
<evidence type="ECO:0000313" key="4">
    <source>
        <dbReference type="EMBL" id="MFC0674398.1"/>
    </source>
</evidence>
<feature type="domain" description="Glutamine amidotransferase type-2" evidence="3">
    <location>
        <begin position="2"/>
        <end position="276"/>
    </location>
</feature>
<evidence type="ECO:0000259" key="3">
    <source>
        <dbReference type="PROSITE" id="PS51278"/>
    </source>
</evidence>
<name>A0ABV6REV4_9MICO</name>
<feature type="region of interest" description="Disordered" evidence="2">
    <location>
        <begin position="321"/>
        <end position="341"/>
    </location>
</feature>
<dbReference type="EMBL" id="JBHLSV010000011">
    <property type="protein sequence ID" value="MFC0674398.1"/>
    <property type="molecule type" value="Genomic_DNA"/>
</dbReference>
<feature type="compositionally biased region" description="Low complexity" evidence="2">
    <location>
        <begin position="321"/>
        <end position="334"/>
    </location>
</feature>
<dbReference type="InterPro" id="IPR029055">
    <property type="entry name" value="Ntn_hydrolases_N"/>
</dbReference>
<evidence type="ECO:0000256" key="1">
    <source>
        <dbReference type="ARBA" id="ARBA00022962"/>
    </source>
</evidence>
<keyword evidence="1 4" id="KW-0315">Glutamine amidotransferase</keyword>
<feature type="region of interest" description="Disordered" evidence="2">
    <location>
        <begin position="200"/>
        <end position="221"/>
    </location>
</feature>
<dbReference type="RefSeq" id="WP_376980454.1">
    <property type="nucleotide sequence ID" value="NZ_JBHLSV010000011.1"/>
</dbReference>
<reference evidence="4 5" key="1">
    <citation type="submission" date="2024-09" db="EMBL/GenBank/DDBJ databases">
        <authorList>
            <person name="Sun Q."/>
            <person name="Mori K."/>
        </authorList>
    </citation>
    <scope>NUCLEOTIDE SEQUENCE [LARGE SCALE GENOMIC DNA]</scope>
    <source>
        <strain evidence="4 5">CICC 10874</strain>
    </source>
</reference>
<comment type="caution">
    <text evidence="4">The sequence shown here is derived from an EMBL/GenBank/DDBJ whole genome shotgun (WGS) entry which is preliminary data.</text>
</comment>
<evidence type="ECO:0000256" key="2">
    <source>
        <dbReference type="SAM" id="MobiDB-lite"/>
    </source>
</evidence>
<evidence type="ECO:0000313" key="5">
    <source>
        <dbReference type="Proteomes" id="UP001589793"/>
    </source>
</evidence>
<protein>
    <submittedName>
        <fullName evidence="4">Class II glutamine amidotransferase</fullName>
    </submittedName>
</protein>
<dbReference type="Gene3D" id="3.60.20.10">
    <property type="entry name" value="Glutamine Phosphoribosylpyrophosphate, subunit 1, domain 1"/>
    <property type="match status" value="1"/>
</dbReference>
<dbReference type="InterPro" id="IPR026869">
    <property type="entry name" value="EgtC-like"/>
</dbReference>
<dbReference type="SUPFAM" id="SSF56235">
    <property type="entry name" value="N-terminal nucleophile aminohydrolases (Ntn hydrolases)"/>
    <property type="match status" value="1"/>
</dbReference>
<gene>
    <name evidence="4" type="ORF">ACFFF6_10580</name>
</gene>